<evidence type="ECO:0000256" key="5">
    <source>
        <dbReference type="ARBA" id="ARBA00022989"/>
    </source>
</evidence>
<dbReference type="OrthoDB" id="3900342at2759"/>
<keyword evidence="3 8" id="KW-0812">Transmembrane</keyword>
<feature type="transmembrane region" description="Helical" evidence="8">
    <location>
        <begin position="372"/>
        <end position="399"/>
    </location>
</feature>
<accession>A0A2K0UIN2</accession>
<dbReference type="GO" id="GO:0015171">
    <property type="term" value="F:amino acid transmembrane transporter activity"/>
    <property type="evidence" value="ECO:0007669"/>
    <property type="project" value="TreeGrafter"/>
</dbReference>
<comment type="subcellular location">
    <subcellularLocation>
        <location evidence="1">Membrane</location>
        <topology evidence="1">Multi-pass membrane protein</topology>
    </subcellularLocation>
</comment>
<feature type="transmembrane region" description="Helical" evidence="8">
    <location>
        <begin position="99"/>
        <end position="117"/>
    </location>
</feature>
<keyword evidence="2" id="KW-0813">Transport</keyword>
<feature type="transmembrane region" description="Helical" evidence="8">
    <location>
        <begin position="505"/>
        <end position="522"/>
    </location>
</feature>
<dbReference type="PANTHER" id="PTHR43341:SF9">
    <property type="entry name" value="DICARBOXYLIC AMINO ACID PERMEASE"/>
    <property type="match status" value="1"/>
</dbReference>
<evidence type="ECO:0000256" key="1">
    <source>
        <dbReference type="ARBA" id="ARBA00004141"/>
    </source>
</evidence>
<feature type="transmembrane region" description="Helical" evidence="8">
    <location>
        <begin position="211"/>
        <end position="231"/>
    </location>
</feature>
<proteinExistence type="predicted"/>
<dbReference type="Proteomes" id="UP000236290">
    <property type="component" value="Unassembled WGS sequence"/>
</dbReference>
<gene>
    <name evidence="10" type="ORF">THARTR1_02649</name>
</gene>
<sequence>MACGSIQLLNRNKVSDPIKSTGRDGPANPSSSKIDKQSSGHIAAMSDDDGLYAHTSPAGYGHDVEKSSARIGNYENVRIRGLETSPETSLHRGLKARHISMIAIGGALGTGLIIGTGKALAQAGPGSLLISYCFVGILVYGVMASLGEMAAWLPMSAGFTGYATRYCHPSLGFALGWTYWFKYIITTPNQLTAAALVIQYWCPRDKVNPGVFIAIFLVTILVVNYLGIELFGELEFWLSSFKVIIIVGIIIFSLCIACGGGPNGDAPGFRYWHHPGAFAELYQTGSLGKFLGFWSVMVNATFAYLGTELVGVTAGEAQNPRRSIPKAIKLTFFRILIFYCLSVFLVGMIVPYNSPELSFANKQSTGANASPFVVAATLAGVKVLPHIINACILVFVFSASNSDLYIASRTLYGLASDDAAPAIFKRTNKRGVPYPALFLCAAIACLAFMNASTASTVVFGYFVNLVTIFGILTWISILVTYLFFLRARRAQNIPDSAMPYVAPQGYWGTVVCLFFTILISLTKNYDVFIHTPARQFDYKNFITGYLGIPLYIILLFGHMLVTKSKGVKAHEADFYTGKEIIDAQENEYLEEQEAKRANSQGLHKFYDRYISWLF</sequence>
<protein>
    <recommendedName>
        <fullName evidence="9">Amino acid permease/ SLC12A domain-containing protein</fullName>
    </recommendedName>
</protein>
<dbReference type="AlphaFoldDB" id="A0A2K0UIN2"/>
<keyword evidence="5 8" id="KW-1133">Transmembrane helix</keyword>
<dbReference type="EMBL" id="MTYI01000027">
    <property type="protein sequence ID" value="PNP57651.1"/>
    <property type="molecule type" value="Genomic_DNA"/>
</dbReference>
<feature type="transmembrane region" description="Helical" evidence="8">
    <location>
        <begin position="243"/>
        <end position="262"/>
    </location>
</feature>
<dbReference type="FunFam" id="1.20.1740.10:FF:000006">
    <property type="entry name" value="General amino acid permease"/>
    <property type="match status" value="1"/>
</dbReference>
<dbReference type="InterPro" id="IPR004841">
    <property type="entry name" value="AA-permease/SLC12A_dom"/>
</dbReference>
<feature type="transmembrane region" description="Helical" evidence="8">
    <location>
        <begin position="461"/>
        <end position="484"/>
    </location>
</feature>
<dbReference type="PROSITE" id="PS00218">
    <property type="entry name" value="AMINO_ACID_PERMEASE_1"/>
    <property type="match status" value="1"/>
</dbReference>
<evidence type="ECO:0000256" key="6">
    <source>
        <dbReference type="ARBA" id="ARBA00023136"/>
    </source>
</evidence>
<feature type="transmembrane region" description="Helical" evidence="8">
    <location>
        <begin position="332"/>
        <end position="352"/>
    </location>
</feature>
<dbReference type="InterPro" id="IPR004840">
    <property type="entry name" value="Amino_acid_permease_CS"/>
</dbReference>
<evidence type="ECO:0000256" key="7">
    <source>
        <dbReference type="SAM" id="MobiDB-lite"/>
    </source>
</evidence>
<evidence type="ECO:0000313" key="10">
    <source>
        <dbReference type="EMBL" id="PNP57651.1"/>
    </source>
</evidence>
<feature type="transmembrane region" description="Helical" evidence="8">
    <location>
        <begin position="432"/>
        <end position="449"/>
    </location>
</feature>
<evidence type="ECO:0000313" key="11">
    <source>
        <dbReference type="Proteomes" id="UP000236290"/>
    </source>
</evidence>
<name>A0A2K0UIN2_TRIHA</name>
<dbReference type="PANTHER" id="PTHR43341">
    <property type="entry name" value="AMINO ACID PERMEASE"/>
    <property type="match status" value="1"/>
</dbReference>
<feature type="transmembrane region" description="Helical" evidence="8">
    <location>
        <begin position="542"/>
        <end position="561"/>
    </location>
</feature>
<comment type="caution">
    <text evidence="10">The sequence shown here is derived from an EMBL/GenBank/DDBJ whole genome shotgun (WGS) entry which is preliminary data.</text>
</comment>
<feature type="domain" description="Amino acid permease/ SLC12A" evidence="9">
    <location>
        <begin position="98"/>
        <end position="565"/>
    </location>
</feature>
<feature type="transmembrane region" description="Helical" evidence="8">
    <location>
        <begin position="129"/>
        <end position="154"/>
    </location>
</feature>
<keyword evidence="6 8" id="KW-0472">Membrane</keyword>
<dbReference type="InterPro" id="IPR050524">
    <property type="entry name" value="APC_YAT"/>
</dbReference>
<evidence type="ECO:0000256" key="3">
    <source>
        <dbReference type="ARBA" id="ARBA00022692"/>
    </source>
</evidence>
<dbReference type="GO" id="GO:0016020">
    <property type="term" value="C:membrane"/>
    <property type="evidence" value="ECO:0007669"/>
    <property type="project" value="UniProtKB-SubCell"/>
</dbReference>
<keyword evidence="4" id="KW-0029">Amino-acid transport</keyword>
<evidence type="ECO:0000256" key="8">
    <source>
        <dbReference type="SAM" id="Phobius"/>
    </source>
</evidence>
<evidence type="ECO:0000256" key="4">
    <source>
        <dbReference type="ARBA" id="ARBA00022970"/>
    </source>
</evidence>
<evidence type="ECO:0000256" key="2">
    <source>
        <dbReference type="ARBA" id="ARBA00022448"/>
    </source>
</evidence>
<dbReference type="Gene3D" id="1.20.1740.10">
    <property type="entry name" value="Amino acid/polyamine transporter I"/>
    <property type="match status" value="1"/>
</dbReference>
<evidence type="ECO:0000259" key="9">
    <source>
        <dbReference type="Pfam" id="PF00324"/>
    </source>
</evidence>
<feature type="transmembrane region" description="Helical" evidence="8">
    <location>
        <begin position="291"/>
        <end position="311"/>
    </location>
</feature>
<reference evidence="10 11" key="1">
    <citation type="submission" date="2017-02" db="EMBL/GenBank/DDBJ databases">
        <title>Genomes of Trichoderma spp. with biocontrol activity.</title>
        <authorList>
            <person name="Gardiner D."/>
            <person name="Kazan K."/>
            <person name="Vos C."/>
            <person name="Harvey P."/>
        </authorList>
    </citation>
    <scope>NUCLEOTIDE SEQUENCE [LARGE SCALE GENOMIC DNA]</scope>
    <source>
        <strain evidence="10 11">Tr1</strain>
    </source>
</reference>
<dbReference type="Pfam" id="PF00324">
    <property type="entry name" value="AA_permease"/>
    <property type="match status" value="1"/>
</dbReference>
<organism evidence="10 11">
    <name type="scientific">Trichoderma harzianum</name>
    <name type="common">Hypocrea lixii</name>
    <dbReference type="NCBI Taxonomy" id="5544"/>
    <lineage>
        <taxon>Eukaryota</taxon>
        <taxon>Fungi</taxon>
        <taxon>Dikarya</taxon>
        <taxon>Ascomycota</taxon>
        <taxon>Pezizomycotina</taxon>
        <taxon>Sordariomycetes</taxon>
        <taxon>Hypocreomycetidae</taxon>
        <taxon>Hypocreales</taxon>
        <taxon>Hypocreaceae</taxon>
        <taxon>Trichoderma</taxon>
    </lineage>
</organism>
<feature type="region of interest" description="Disordered" evidence="7">
    <location>
        <begin position="9"/>
        <end position="40"/>
    </location>
</feature>